<reference evidence="2 3" key="1">
    <citation type="journal article" date="2018" name="Front. Plant Sci.">
        <title>Red Clover (Trifolium pratense) and Zigzag Clover (T. medium) - A Picture of Genomic Similarities and Differences.</title>
        <authorList>
            <person name="Dluhosova J."/>
            <person name="Istvanek J."/>
            <person name="Nedelnik J."/>
            <person name="Repkova J."/>
        </authorList>
    </citation>
    <scope>NUCLEOTIDE SEQUENCE [LARGE SCALE GENOMIC DNA]</scope>
    <source>
        <strain evidence="3">cv. 10/8</strain>
        <tissue evidence="2">Leaf</tissue>
    </source>
</reference>
<comment type="caution">
    <text evidence="2">The sequence shown here is derived from an EMBL/GenBank/DDBJ whole genome shotgun (WGS) entry which is preliminary data.</text>
</comment>
<evidence type="ECO:0000313" key="3">
    <source>
        <dbReference type="Proteomes" id="UP000265520"/>
    </source>
</evidence>
<evidence type="ECO:0000256" key="1">
    <source>
        <dbReference type="SAM" id="MobiDB-lite"/>
    </source>
</evidence>
<dbReference type="Proteomes" id="UP000265520">
    <property type="component" value="Unassembled WGS sequence"/>
</dbReference>
<evidence type="ECO:0000313" key="2">
    <source>
        <dbReference type="EMBL" id="MCI92801.1"/>
    </source>
</evidence>
<dbReference type="EMBL" id="LXQA011310618">
    <property type="protein sequence ID" value="MCI92801.1"/>
    <property type="molecule type" value="Genomic_DNA"/>
</dbReference>
<proteinExistence type="predicted"/>
<keyword evidence="3" id="KW-1185">Reference proteome</keyword>
<protein>
    <submittedName>
        <fullName evidence="2">Uncharacterized protein</fullName>
    </submittedName>
</protein>
<feature type="region of interest" description="Disordered" evidence="1">
    <location>
        <begin position="1"/>
        <end position="39"/>
    </location>
</feature>
<accession>A0A392W0N6</accession>
<dbReference type="AlphaFoldDB" id="A0A392W0N6"/>
<sequence length="39" mass="4073">PPVAVHGGAPVTNTAEDGGWWRYPGHRCGGGRRSSGVDR</sequence>
<organism evidence="2 3">
    <name type="scientific">Trifolium medium</name>
    <dbReference type="NCBI Taxonomy" id="97028"/>
    <lineage>
        <taxon>Eukaryota</taxon>
        <taxon>Viridiplantae</taxon>
        <taxon>Streptophyta</taxon>
        <taxon>Embryophyta</taxon>
        <taxon>Tracheophyta</taxon>
        <taxon>Spermatophyta</taxon>
        <taxon>Magnoliopsida</taxon>
        <taxon>eudicotyledons</taxon>
        <taxon>Gunneridae</taxon>
        <taxon>Pentapetalae</taxon>
        <taxon>rosids</taxon>
        <taxon>fabids</taxon>
        <taxon>Fabales</taxon>
        <taxon>Fabaceae</taxon>
        <taxon>Papilionoideae</taxon>
        <taxon>50 kb inversion clade</taxon>
        <taxon>NPAAA clade</taxon>
        <taxon>Hologalegina</taxon>
        <taxon>IRL clade</taxon>
        <taxon>Trifolieae</taxon>
        <taxon>Trifolium</taxon>
    </lineage>
</organism>
<feature type="non-terminal residue" evidence="2">
    <location>
        <position position="1"/>
    </location>
</feature>
<name>A0A392W0N6_9FABA</name>